<evidence type="ECO:0000256" key="17">
    <source>
        <dbReference type="ARBA" id="ARBA00022753"/>
    </source>
</evidence>
<keyword evidence="21" id="KW-1278">Translocase</keyword>
<comment type="catalytic activity">
    <reaction evidence="36">
        <text>protoporphyrin IX(in) + ATP + H2O = protoporphyrin IX(out) + ADP + phosphate + H(+)</text>
        <dbReference type="Rhea" id="RHEA:61336"/>
        <dbReference type="ChEBI" id="CHEBI:15377"/>
        <dbReference type="ChEBI" id="CHEBI:15378"/>
        <dbReference type="ChEBI" id="CHEBI:30616"/>
        <dbReference type="ChEBI" id="CHEBI:43474"/>
        <dbReference type="ChEBI" id="CHEBI:57306"/>
        <dbReference type="ChEBI" id="CHEBI:456216"/>
    </reaction>
    <physiologicalReaction direction="left-to-right" evidence="36">
        <dbReference type="Rhea" id="RHEA:61337"/>
    </physiologicalReaction>
</comment>
<feature type="transmembrane region" description="Helical" evidence="42">
    <location>
        <begin position="143"/>
        <end position="165"/>
    </location>
</feature>
<evidence type="ECO:0000256" key="42">
    <source>
        <dbReference type="SAM" id="Phobius"/>
    </source>
</evidence>
<evidence type="ECO:0000259" key="44">
    <source>
        <dbReference type="PROSITE" id="PS50929"/>
    </source>
</evidence>
<evidence type="ECO:0000256" key="14">
    <source>
        <dbReference type="ARBA" id="ARBA00022525"/>
    </source>
</evidence>
<comment type="catalytic activity">
    <reaction evidence="38">
        <text>uroporphyrin III(in) + ATP + H2O = uroporphyrin III(out) + ADP + phosphate + H(+)</text>
        <dbReference type="Rhea" id="RHEA:66776"/>
        <dbReference type="ChEBI" id="CHEBI:15377"/>
        <dbReference type="ChEBI" id="CHEBI:15378"/>
        <dbReference type="ChEBI" id="CHEBI:30616"/>
        <dbReference type="ChEBI" id="CHEBI:43474"/>
        <dbReference type="ChEBI" id="CHEBI:167479"/>
        <dbReference type="ChEBI" id="CHEBI:456216"/>
    </reaction>
    <physiologicalReaction direction="left-to-right" evidence="38">
        <dbReference type="Rhea" id="RHEA:66777"/>
    </physiologicalReaction>
</comment>
<keyword evidence="24" id="KW-0496">Mitochondrion</keyword>
<comment type="subcellular location">
    <subcellularLocation>
        <location evidence="8">Cell membrane</location>
        <topology evidence="8">Multi-pass membrane protein</topology>
    </subcellularLocation>
    <subcellularLocation>
        <location evidence="1">Early endosome membrane</location>
    </subcellularLocation>
    <subcellularLocation>
        <location evidence="6">Endoplasmic reticulum membrane</location>
        <topology evidence="6">Multi-pass membrane protein</topology>
    </subcellularLocation>
    <subcellularLocation>
        <location evidence="3">Endosome membrane</location>
        <topology evidence="3">Multi-pass membrane protein</topology>
    </subcellularLocation>
    <subcellularLocation>
        <location evidence="2">Endosome</location>
        <location evidence="2">Multivesicular body membrane</location>
    </subcellularLocation>
    <subcellularLocation>
        <location evidence="9">Golgi apparatus membrane</location>
        <topology evidence="9">Multi-pass membrane protein</topology>
    </subcellularLocation>
    <subcellularLocation>
        <location evidence="5">Late endosome membrane</location>
    </subcellularLocation>
    <subcellularLocation>
        <location evidence="10">Lysosome membrane</location>
    </subcellularLocation>
    <subcellularLocation>
        <location evidence="28">Melanosome membrane</location>
    </subcellularLocation>
    <subcellularLocation>
        <location evidence="4">Mitochondrion outer membrane</location>
        <topology evidence="4">Multi-pass membrane protein</topology>
    </subcellularLocation>
    <subcellularLocation>
        <location evidence="7">Secreted</location>
        <location evidence="7">Extracellular exosome</location>
    </subcellularLocation>
</comment>
<keyword evidence="17" id="KW-0967">Endosome</keyword>
<feature type="domain" description="ABC transporter" evidence="43">
    <location>
        <begin position="591"/>
        <end position="825"/>
    </location>
</feature>
<comment type="subunit">
    <text evidence="11">Homodimer.</text>
</comment>
<evidence type="ECO:0000313" key="46">
    <source>
        <dbReference type="Proteomes" id="UP000027135"/>
    </source>
</evidence>
<evidence type="ECO:0000256" key="4">
    <source>
        <dbReference type="ARBA" id="ARBA00004374"/>
    </source>
</evidence>
<dbReference type="Pfam" id="PF00664">
    <property type="entry name" value="ABC_membrane"/>
    <property type="match status" value="1"/>
</dbReference>
<evidence type="ECO:0000256" key="39">
    <source>
        <dbReference type="ARBA" id="ARBA00048636"/>
    </source>
</evidence>
<evidence type="ECO:0000313" key="45">
    <source>
        <dbReference type="EMBL" id="KDR08849.1"/>
    </source>
</evidence>
<dbReference type="EC" id="7.6.2.5" evidence="30"/>
<dbReference type="OMA" id="YYGAEHY"/>
<evidence type="ECO:0000256" key="18">
    <source>
        <dbReference type="ARBA" id="ARBA00022787"/>
    </source>
</evidence>
<dbReference type="InterPro" id="IPR032410">
    <property type="entry name" value="ABCB6_N"/>
</dbReference>
<dbReference type="AlphaFoldDB" id="A0A067QIY2"/>
<evidence type="ECO:0000256" key="12">
    <source>
        <dbReference type="ARBA" id="ARBA00022448"/>
    </source>
</evidence>
<dbReference type="GO" id="GO:0005524">
    <property type="term" value="F:ATP binding"/>
    <property type="evidence" value="ECO:0007669"/>
    <property type="project" value="UniProtKB-KW"/>
</dbReference>
<feature type="transmembrane region" description="Helical" evidence="42">
    <location>
        <begin position="533"/>
        <end position="555"/>
    </location>
</feature>
<comment type="catalytic activity">
    <reaction evidence="33">
        <text>heme b(in) + ATP + H2O = heme b(out) + ADP + phosphate + H(+)</text>
        <dbReference type="Rhea" id="RHEA:19261"/>
        <dbReference type="ChEBI" id="CHEBI:15377"/>
        <dbReference type="ChEBI" id="CHEBI:15378"/>
        <dbReference type="ChEBI" id="CHEBI:30616"/>
        <dbReference type="ChEBI" id="CHEBI:43474"/>
        <dbReference type="ChEBI" id="CHEBI:60344"/>
        <dbReference type="ChEBI" id="CHEBI:456216"/>
        <dbReference type="EC" id="7.6.2.5"/>
    </reaction>
    <physiologicalReaction direction="left-to-right" evidence="33">
        <dbReference type="Rhea" id="RHEA:19262"/>
    </physiologicalReaction>
</comment>
<evidence type="ECO:0000256" key="22">
    <source>
        <dbReference type="ARBA" id="ARBA00022989"/>
    </source>
</evidence>
<feature type="transmembrane region" description="Helical" evidence="42">
    <location>
        <begin position="39"/>
        <end position="57"/>
    </location>
</feature>
<proteinExistence type="inferred from homology"/>
<dbReference type="SUPFAM" id="SSF52540">
    <property type="entry name" value="P-loop containing nucleoside triphosphate hydrolases"/>
    <property type="match status" value="1"/>
</dbReference>
<keyword evidence="25 42" id="KW-0472">Membrane</keyword>
<dbReference type="EMBL" id="KK853292">
    <property type="protein sequence ID" value="KDR08849.1"/>
    <property type="molecule type" value="Genomic_DNA"/>
</dbReference>
<feature type="transmembrane region" description="Helical" evidence="42">
    <location>
        <begin position="412"/>
        <end position="432"/>
    </location>
</feature>
<feature type="transmembrane region" description="Helical" evidence="42">
    <location>
        <begin position="503"/>
        <end position="521"/>
    </location>
</feature>
<dbReference type="Proteomes" id="UP000027135">
    <property type="component" value="Unassembled WGS sequence"/>
</dbReference>
<evidence type="ECO:0000256" key="35">
    <source>
        <dbReference type="ARBA" id="ARBA00047789"/>
    </source>
</evidence>
<dbReference type="FunFam" id="3.40.50.300:FF:000186">
    <property type="entry name" value="ATP-binding cassette sub-family B member 7, mitochondrial"/>
    <property type="match status" value="1"/>
</dbReference>
<dbReference type="GO" id="GO:0000139">
    <property type="term" value="C:Golgi membrane"/>
    <property type="evidence" value="ECO:0007669"/>
    <property type="project" value="UniProtKB-SubCell"/>
</dbReference>
<dbReference type="InterPro" id="IPR003439">
    <property type="entry name" value="ABC_transporter-like_ATP-bd"/>
</dbReference>
<dbReference type="GO" id="GO:0005741">
    <property type="term" value="C:mitochondrial outer membrane"/>
    <property type="evidence" value="ECO:0007669"/>
    <property type="project" value="UniProtKB-SubCell"/>
</dbReference>
<dbReference type="InterPro" id="IPR003593">
    <property type="entry name" value="AAA+_ATPase"/>
</dbReference>
<feature type="transmembrane region" description="Helical" evidence="42">
    <location>
        <begin position="185"/>
        <end position="203"/>
    </location>
</feature>
<evidence type="ECO:0000256" key="3">
    <source>
        <dbReference type="ARBA" id="ARBA00004337"/>
    </source>
</evidence>
<feature type="transmembrane region" description="Helical" evidence="42">
    <location>
        <begin position="383"/>
        <end position="406"/>
    </location>
</feature>
<evidence type="ECO:0000256" key="13">
    <source>
        <dbReference type="ARBA" id="ARBA00022475"/>
    </source>
</evidence>
<evidence type="ECO:0000256" key="28">
    <source>
        <dbReference type="ARBA" id="ARBA00024320"/>
    </source>
</evidence>
<evidence type="ECO:0000256" key="27">
    <source>
        <dbReference type="ARBA" id="ARBA00023228"/>
    </source>
</evidence>
<evidence type="ECO:0000256" key="40">
    <source>
        <dbReference type="ARBA" id="ARBA00049398"/>
    </source>
</evidence>
<accession>A0A067QIY2</accession>
<keyword evidence="15 42" id="KW-0812">Transmembrane</keyword>
<keyword evidence="16" id="KW-0547">Nucleotide-binding</keyword>
<evidence type="ECO:0000256" key="26">
    <source>
        <dbReference type="ARBA" id="ARBA00023157"/>
    </source>
</evidence>
<evidence type="ECO:0000256" key="2">
    <source>
        <dbReference type="ARBA" id="ARBA00004333"/>
    </source>
</evidence>
<evidence type="ECO:0000256" key="29">
    <source>
        <dbReference type="ARBA" id="ARBA00024363"/>
    </source>
</evidence>
<evidence type="ECO:0000256" key="34">
    <source>
        <dbReference type="ARBA" id="ARBA00047753"/>
    </source>
</evidence>
<evidence type="ECO:0000256" key="41">
    <source>
        <dbReference type="SAM" id="MobiDB-lite"/>
    </source>
</evidence>
<evidence type="ECO:0000256" key="33">
    <source>
        <dbReference type="ARBA" id="ARBA00047649"/>
    </source>
</evidence>
<gene>
    <name evidence="45" type="ORF">L798_01335</name>
</gene>
<comment type="catalytic activity">
    <reaction evidence="39">
        <text>coproporphyrin III(in) + ATP + H2O = coproporphyrin III(out) + ADP + phosphate + H(+)</text>
        <dbReference type="Rhea" id="RHEA:66664"/>
        <dbReference type="ChEBI" id="CHEBI:15377"/>
        <dbReference type="ChEBI" id="CHEBI:15378"/>
        <dbReference type="ChEBI" id="CHEBI:30616"/>
        <dbReference type="ChEBI" id="CHEBI:43474"/>
        <dbReference type="ChEBI" id="CHEBI:131725"/>
        <dbReference type="ChEBI" id="CHEBI:456216"/>
    </reaction>
    <physiologicalReaction direction="left-to-right" evidence="39">
        <dbReference type="Rhea" id="RHEA:66665"/>
    </physiologicalReaction>
</comment>
<comment type="catalytic activity">
    <reaction evidence="37">
        <text>pheophorbide a(in) + ATP + H2O = pheophorbide a(out) + ADP + phosphate + H(+)</text>
        <dbReference type="Rhea" id="RHEA:61360"/>
        <dbReference type="ChEBI" id="CHEBI:15377"/>
        <dbReference type="ChEBI" id="CHEBI:15378"/>
        <dbReference type="ChEBI" id="CHEBI:30616"/>
        <dbReference type="ChEBI" id="CHEBI:43474"/>
        <dbReference type="ChEBI" id="CHEBI:58687"/>
        <dbReference type="ChEBI" id="CHEBI:456216"/>
    </reaction>
    <physiologicalReaction direction="left-to-right" evidence="37">
        <dbReference type="Rhea" id="RHEA:61361"/>
    </physiologicalReaction>
</comment>
<feature type="region of interest" description="Disordered" evidence="41">
    <location>
        <begin position="832"/>
        <end position="851"/>
    </location>
</feature>
<keyword evidence="14" id="KW-0964">Secreted</keyword>
<evidence type="ECO:0000256" key="16">
    <source>
        <dbReference type="ARBA" id="ARBA00022741"/>
    </source>
</evidence>
<evidence type="ECO:0000256" key="7">
    <source>
        <dbReference type="ARBA" id="ARBA00004550"/>
    </source>
</evidence>
<dbReference type="GO" id="GO:0005765">
    <property type="term" value="C:lysosomal membrane"/>
    <property type="evidence" value="ECO:0007669"/>
    <property type="project" value="UniProtKB-SubCell"/>
</dbReference>
<dbReference type="STRING" id="136037.A0A067QIY2"/>
<dbReference type="InterPro" id="IPR039421">
    <property type="entry name" value="Type_1_exporter"/>
</dbReference>
<evidence type="ECO:0000256" key="38">
    <source>
        <dbReference type="ARBA" id="ARBA00048510"/>
    </source>
</evidence>
<reference evidence="45 46" key="1">
    <citation type="journal article" date="2014" name="Nat. Commun.">
        <title>Molecular traces of alternative social organization in a termite genome.</title>
        <authorList>
            <person name="Terrapon N."/>
            <person name="Li C."/>
            <person name="Robertson H.M."/>
            <person name="Ji L."/>
            <person name="Meng X."/>
            <person name="Booth W."/>
            <person name="Chen Z."/>
            <person name="Childers C.P."/>
            <person name="Glastad K.M."/>
            <person name="Gokhale K."/>
            <person name="Gowin J."/>
            <person name="Gronenberg W."/>
            <person name="Hermansen R.A."/>
            <person name="Hu H."/>
            <person name="Hunt B.G."/>
            <person name="Huylmans A.K."/>
            <person name="Khalil S.M."/>
            <person name="Mitchell R.D."/>
            <person name="Munoz-Torres M.C."/>
            <person name="Mustard J.A."/>
            <person name="Pan H."/>
            <person name="Reese J.T."/>
            <person name="Scharf M.E."/>
            <person name="Sun F."/>
            <person name="Vogel H."/>
            <person name="Xiao J."/>
            <person name="Yang W."/>
            <person name="Yang Z."/>
            <person name="Yang Z."/>
            <person name="Zhou J."/>
            <person name="Zhu J."/>
            <person name="Brent C.S."/>
            <person name="Elsik C.G."/>
            <person name="Goodisman M.A."/>
            <person name="Liberles D.A."/>
            <person name="Roe R.M."/>
            <person name="Vargo E.L."/>
            <person name="Vilcinskas A."/>
            <person name="Wang J."/>
            <person name="Bornberg-Bauer E."/>
            <person name="Korb J."/>
            <person name="Zhang G."/>
            <person name="Liebig J."/>
        </authorList>
    </citation>
    <scope>NUCLEOTIDE SEQUENCE [LARGE SCALE GENOMIC DNA]</scope>
    <source>
        <tissue evidence="45">Whole organism</tissue>
    </source>
</reference>
<dbReference type="GO" id="GO:0005789">
    <property type="term" value="C:endoplasmic reticulum membrane"/>
    <property type="evidence" value="ECO:0007669"/>
    <property type="project" value="UniProtKB-SubCell"/>
</dbReference>
<dbReference type="Pfam" id="PF00005">
    <property type="entry name" value="ABC_tran"/>
    <property type="match status" value="1"/>
</dbReference>
<evidence type="ECO:0000256" key="20">
    <source>
        <dbReference type="ARBA" id="ARBA00022840"/>
    </source>
</evidence>
<dbReference type="SMART" id="SM00382">
    <property type="entry name" value="AAA"/>
    <property type="match status" value="1"/>
</dbReference>
<evidence type="ECO:0000256" key="8">
    <source>
        <dbReference type="ARBA" id="ARBA00004651"/>
    </source>
</evidence>
<feature type="transmembrane region" description="Helical" evidence="42">
    <location>
        <begin position="266"/>
        <end position="286"/>
    </location>
</feature>
<dbReference type="GO" id="GO:0005576">
    <property type="term" value="C:extracellular region"/>
    <property type="evidence" value="ECO:0007669"/>
    <property type="project" value="UniProtKB-SubCell"/>
</dbReference>
<evidence type="ECO:0000256" key="9">
    <source>
        <dbReference type="ARBA" id="ARBA00004653"/>
    </source>
</evidence>
<dbReference type="GO" id="GO:0016887">
    <property type="term" value="F:ATP hydrolysis activity"/>
    <property type="evidence" value="ECO:0007669"/>
    <property type="project" value="InterPro"/>
</dbReference>
<keyword evidence="26" id="KW-1015">Disulfide bond</keyword>
<evidence type="ECO:0000256" key="24">
    <source>
        <dbReference type="ARBA" id="ARBA00023128"/>
    </source>
</evidence>
<dbReference type="InterPro" id="IPR027417">
    <property type="entry name" value="P-loop_NTPase"/>
</dbReference>
<dbReference type="PROSITE" id="PS50929">
    <property type="entry name" value="ABC_TM1F"/>
    <property type="match status" value="1"/>
</dbReference>
<evidence type="ECO:0000256" key="10">
    <source>
        <dbReference type="ARBA" id="ARBA00004656"/>
    </source>
</evidence>
<evidence type="ECO:0000256" key="15">
    <source>
        <dbReference type="ARBA" id="ARBA00022692"/>
    </source>
</evidence>
<dbReference type="GO" id="GO:0032585">
    <property type="term" value="C:multivesicular body membrane"/>
    <property type="evidence" value="ECO:0007669"/>
    <property type="project" value="UniProtKB-SubCell"/>
</dbReference>
<evidence type="ECO:0000256" key="25">
    <source>
        <dbReference type="ARBA" id="ARBA00023136"/>
    </source>
</evidence>
<keyword evidence="23" id="KW-0333">Golgi apparatus</keyword>
<comment type="similarity">
    <text evidence="29">Belongs to the ABC transporter superfamily. ABCB family. Heavy Metal importer (TC 3.A.1.210) subfamily.</text>
</comment>
<evidence type="ECO:0000256" key="31">
    <source>
        <dbReference type="ARBA" id="ARBA00024439"/>
    </source>
</evidence>
<keyword evidence="18" id="KW-1000">Mitochondrion outer membrane</keyword>
<feature type="transmembrane region" description="Helical" evidence="42">
    <location>
        <begin position="109"/>
        <end position="131"/>
    </location>
</feature>
<sequence length="851" mass="96249">MLVKRFRISQIRMLYCPPNVTLGEVWINNGTSQCFMETLTVSITAGILLLFGSAQFWMYKKYGTRVAQLSLPRSKLYYAQIFITFLLPILAVVRFILQATVLKGGFVYGYMILSLLLTIAMFPFSAILIILERNYLLPSVPTRGHGLVLLFFWTLVLASESLSFINLNRDDWWFHLTTLTDEIEMGVFVTRFVSCVVLFVLGLRAPGIMTNRDYFNLSNSSTELNIQIDENDVTNQGSTFRNAWKKILVLAPFLWPKKDLPLQFRVLFCFLLLAVGRVINLYVPIYSKLIVDSMAAENPRFRWDWVLIYVGFKFLQGGGTGGMGLLNNIRSFLWIRIQQYTTREVEVELFKHLHGLSLRWHLSRKTGEVLRVMDRGTDSINNLLNYILFSILPTITDILVAVGYFISAFNGWFGLIVFVTMSLYIVATILVTEWRTKFQRRMNLADNAQTARSVDSLLNFETVKYYGAENYEVESYREAILNYQTEEWKSTVTQNILNTVQNVIVCGGLLTGSLLCVHMVVTNQGLTIGDYVLFASYIIQLYVPLNWFGTFYRAIQKNFVDMENMFDLMREEQEVIDAPGAGPLSVKRGTVEFHNVSFGYIPDRIVLKNISFTVPAGKTVAFVGPSGSGKSTVIRLLFRFYDVDSGSIVIDGQNIKTVLQASLRQAIGVVPQDTVLFNNSIKYNIQYGRISASDEDIVAAAKHADIHDRILTFPDAYETKVGERGLKLSGGEKQRVAIARTLLKSPSIVLLDEATSALDTQTERNIQAALNRVCANRTTIVVAHRLSTIIHADEILVLKEGEIVERGRHEDLIALGNVYAAMWEQQLKIDDMPQEQESEGDVNKKTSASSA</sequence>
<dbReference type="InterPro" id="IPR017871">
    <property type="entry name" value="ABC_transporter-like_CS"/>
</dbReference>
<comment type="catalytic activity">
    <reaction evidence="35">
        <text>uroporphyrin I(in) + ATP + H2O = uroporphyrin I(out) + ADP + phosphate + H(+)</text>
        <dbReference type="Rhea" id="RHEA:66772"/>
        <dbReference type="ChEBI" id="CHEBI:15377"/>
        <dbReference type="ChEBI" id="CHEBI:15378"/>
        <dbReference type="ChEBI" id="CHEBI:30616"/>
        <dbReference type="ChEBI" id="CHEBI:43474"/>
        <dbReference type="ChEBI" id="CHEBI:167480"/>
        <dbReference type="ChEBI" id="CHEBI:456216"/>
    </reaction>
    <physiologicalReaction direction="left-to-right" evidence="35">
        <dbReference type="Rhea" id="RHEA:66773"/>
    </physiologicalReaction>
</comment>
<evidence type="ECO:0000256" key="30">
    <source>
        <dbReference type="ARBA" id="ARBA00024385"/>
    </source>
</evidence>
<dbReference type="Pfam" id="PF16185">
    <property type="entry name" value="MTABC_N"/>
    <property type="match status" value="1"/>
</dbReference>
<keyword evidence="12" id="KW-0813">Transport</keyword>
<evidence type="ECO:0000256" key="23">
    <source>
        <dbReference type="ARBA" id="ARBA00023034"/>
    </source>
</evidence>
<dbReference type="InterPro" id="IPR011527">
    <property type="entry name" value="ABC1_TM_dom"/>
</dbReference>
<evidence type="ECO:0000256" key="6">
    <source>
        <dbReference type="ARBA" id="ARBA00004477"/>
    </source>
</evidence>
<dbReference type="FunCoup" id="A0A067QIY2">
    <property type="interactions" value="854"/>
</dbReference>
<keyword evidence="20 45" id="KW-0067">ATP-binding</keyword>
<dbReference type="GO" id="GO:0031901">
    <property type="term" value="C:early endosome membrane"/>
    <property type="evidence" value="ECO:0007669"/>
    <property type="project" value="UniProtKB-SubCell"/>
</dbReference>
<dbReference type="PANTHER" id="PTHR24221:SF654">
    <property type="entry name" value="ATP-BINDING CASSETTE SUB-FAMILY B MEMBER 6"/>
    <property type="match status" value="1"/>
</dbReference>
<dbReference type="InParanoid" id="A0A067QIY2"/>
<name>A0A067QIY2_ZOONE</name>
<feature type="transmembrane region" description="Helical" evidence="42">
    <location>
        <begin position="77"/>
        <end position="97"/>
    </location>
</feature>
<dbReference type="Gene3D" id="1.20.1560.10">
    <property type="entry name" value="ABC transporter type 1, transmembrane domain"/>
    <property type="match status" value="1"/>
</dbReference>
<dbReference type="PROSITE" id="PS00211">
    <property type="entry name" value="ABC_TRANSPORTER_1"/>
    <property type="match status" value="1"/>
</dbReference>
<dbReference type="GO" id="GO:0005886">
    <property type="term" value="C:plasma membrane"/>
    <property type="evidence" value="ECO:0007669"/>
    <property type="project" value="UniProtKB-SubCell"/>
</dbReference>
<evidence type="ECO:0000259" key="43">
    <source>
        <dbReference type="PROSITE" id="PS50893"/>
    </source>
</evidence>
<dbReference type="GO" id="GO:0015439">
    <property type="term" value="F:ABC-type heme transporter activity"/>
    <property type="evidence" value="ECO:0007669"/>
    <property type="project" value="UniProtKB-EC"/>
</dbReference>
<dbReference type="eggNOG" id="KOG0056">
    <property type="taxonomic scope" value="Eukaryota"/>
</dbReference>
<organism evidence="45 46">
    <name type="scientific">Zootermopsis nevadensis</name>
    <name type="common">Dampwood termite</name>
    <dbReference type="NCBI Taxonomy" id="136037"/>
    <lineage>
        <taxon>Eukaryota</taxon>
        <taxon>Metazoa</taxon>
        <taxon>Ecdysozoa</taxon>
        <taxon>Arthropoda</taxon>
        <taxon>Hexapoda</taxon>
        <taxon>Insecta</taxon>
        <taxon>Pterygota</taxon>
        <taxon>Neoptera</taxon>
        <taxon>Polyneoptera</taxon>
        <taxon>Dictyoptera</taxon>
        <taxon>Blattodea</taxon>
        <taxon>Blattoidea</taxon>
        <taxon>Termitoidae</taxon>
        <taxon>Termopsidae</taxon>
        <taxon>Zootermopsis</taxon>
    </lineage>
</organism>
<keyword evidence="27" id="KW-0458">Lysosome</keyword>
<dbReference type="InterPro" id="IPR036640">
    <property type="entry name" value="ABC1_TM_sf"/>
</dbReference>
<dbReference type="Gene3D" id="3.40.50.300">
    <property type="entry name" value="P-loop containing nucleotide triphosphate hydrolases"/>
    <property type="match status" value="1"/>
</dbReference>
<evidence type="ECO:0000256" key="5">
    <source>
        <dbReference type="ARBA" id="ARBA00004414"/>
    </source>
</evidence>
<dbReference type="PROSITE" id="PS50893">
    <property type="entry name" value="ABC_TRANSPORTER_2"/>
    <property type="match status" value="1"/>
</dbReference>
<keyword evidence="22 42" id="KW-1133">Transmembrane helix</keyword>
<protein>
    <recommendedName>
        <fullName evidence="31">ATP-binding cassette sub-family B member 6</fullName>
        <ecNumber evidence="30">7.6.2.5</ecNumber>
    </recommendedName>
    <alternativeName>
        <fullName evidence="32">ABC-type heme transporter ABCB6</fullName>
    </alternativeName>
</protein>
<dbReference type="GO" id="GO:0020037">
    <property type="term" value="F:heme binding"/>
    <property type="evidence" value="ECO:0007669"/>
    <property type="project" value="TreeGrafter"/>
</dbReference>
<dbReference type="CDD" id="cd18581">
    <property type="entry name" value="ABC_6TM_ABCB6"/>
    <property type="match status" value="1"/>
</dbReference>
<evidence type="ECO:0000256" key="36">
    <source>
        <dbReference type="ARBA" id="ARBA00048309"/>
    </source>
</evidence>
<dbReference type="CDD" id="cd03253">
    <property type="entry name" value="ABCC_ATM1_transporter"/>
    <property type="match status" value="1"/>
</dbReference>
<evidence type="ECO:0000256" key="21">
    <source>
        <dbReference type="ARBA" id="ARBA00022967"/>
    </source>
</evidence>
<evidence type="ECO:0000256" key="37">
    <source>
        <dbReference type="ARBA" id="ARBA00048455"/>
    </source>
</evidence>
<keyword evidence="13" id="KW-1003">Cell membrane</keyword>
<comment type="catalytic activity">
    <reaction evidence="34">
        <text>coproporphyrinogen III(in) + ATP + H2O = coproporphyrinogen III(out) + ADP + phosphate + H(+)</text>
        <dbReference type="Rhea" id="RHEA:66680"/>
        <dbReference type="ChEBI" id="CHEBI:15377"/>
        <dbReference type="ChEBI" id="CHEBI:15378"/>
        <dbReference type="ChEBI" id="CHEBI:30616"/>
        <dbReference type="ChEBI" id="CHEBI:43474"/>
        <dbReference type="ChEBI" id="CHEBI:57309"/>
        <dbReference type="ChEBI" id="CHEBI:456216"/>
    </reaction>
    <physiologicalReaction direction="left-to-right" evidence="34">
        <dbReference type="Rhea" id="RHEA:66681"/>
    </physiologicalReaction>
</comment>
<dbReference type="PANTHER" id="PTHR24221">
    <property type="entry name" value="ATP-BINDING CASSETTE SUB-FAMILY B"/>
    <property type="match status" value="1"/>
</dbReference>
<comment type="catalytic activity">
    <reaction evidence="40">
        <text>coproporphyrin I(in) + ATP + H2O = coproporphyrin I(out) + ADP + phosphate + H(+)</text>
        <dbReference type="Rhea" id="RHEA:66768"/>
        <dbReference type="ChEBI" id="CHEBI:15377"/>
        <dbReference type="ChEBI" id="CHEBI:15378"/>
        <dbReference type="ChEBI" id="CHEBI:30616"/>
        <dbReference type="ChEBI" id="CHEBI:43474"/>
        <dbReference type="ChEBI" id="CHEBI:167478"/>
        <dbReference type="ChEBI" id="CHEBI:456216"/>
    </reaction>
    <physiologicalReaction direction="left-to-right" evidence="40">
        <dbReference type="Rhea" id="RHEA:66769"/>
    </physiologicalReaction>
</comment>
<dbReference type="SUPFAM" id="SSF90123">
    <property type="entry name" value="ABC transporter transmembrane region"/>
    <property type="match status" value="1"/>
</dbReference>
<keyword evidence="46" id="KW-1185">Reference proteome</keyword>
<evidence type="ECO:0000256" key="32">
    <source>
        <dbReference type="ARBA" id="ARBA00031413"/>
    </source>
</evidence>
<evidence type="ECO:0000256" key="11">
    <source>
        <dbReference type="ARBA" id="ARBA00011738"/>
    </source>
</evidence>
<evidence type="ECO:0000256" key="1">
    <source>
        <dbReference type="ARBA" id="ARBA00004146"/>
    </source>
</evidence>
<keyword evidence="19" id="KW-0256">Endoplasmic reticulum</keyword>
<feature type="domain" description="ABC transmembrane type-1" evidence="44">
    <location>
        <begin position="267"/>
        <end position="557"/>
    </location>
</feature>
<evidence type="ECO:0000256" key="19">
    <source>
        <dbReference type="ARBA" id="ARBA00022824"/>
    </source>
</evidence>
<dbReference type="FunFam" id="1.20.1560.10:FF:000022">
    <property type="entry name" value="ATP-binding cassette sub-family B member 6, mitochondrial"/>
    <property type="match status" value="1"/>
</dbReference>